<feature type="compositionally biased region" description="Basic and acidic residues" evidence="1">
    <location>
        <begin position="1"/>
        <end position="12"/>
    </location>
</feature>
<comment type="caution">
    <text evidence="2">The sequence shown here is derived from an EMBL/GenBank/DDBJ whole genome shotgun (WGS) entry which is preliminary data.</text>
</comment>
<evidence type="ECO:0000313" key="3">
    <source>
        <dbReference type="Proteomes" id="UP001445335"/>
    </source>
</evidence>
<keyword evidence="3" id="KW-1185">Reference proteome</keyword>
<sequence length="105" mass="10760">MVQLREADDQRGADQTTPGCEGYERLVGEDDETECCHCGEGSDAQDTLAGADEQRGIGACHSAHAPKENGARITNSLAAPASCAAGGNEDAWIAFPNGTPVAGVN</sequence>
<dbReference type="AlphaFoldDB" id="A0AAW1RWS4"/>
<dbReference type="Proteomes" id="UP001445335">
    <property type="component" value="Unassembled WGS sequence"/>
</dbReference>
<organism evidence="2 3">
    <name type="scientific">Elliptochloris bilobata</name>
    <dbReference type="NCBI Taxonomy" id="381761"/>
    <lineage>
        <taxon>Eukaryota</taxon>
        <taxon>Viridiplantae</taxon>
        <taxon>Chlorophyta</taxon>
        <taxon>core chlorophytes</taxon>
        <taxon>Trebouxiophyceae</taxon>
        <taxon>Trebouxiophyceae incertae sedis</taxon>
        <taxon>Elliptochloris clade</taxon>
        <taxon>Elliptochloris</taxon>
    </lineage>
</organism>
<evidence type="ECO:0000313" key="2">
    <source>
        <dbReference type="EMBL" id="KAK9838174.1"/>
    </source>
</evidence>
<proteinExistence type="predicted"/>
<protein>
    <submittedName>
        <fullName evidence="2">Uncharacterized protein</fullName>
    </submittedName>
</protein>
<gene>
    <name evidence="2" type="ORF">WJX81_006638</name>
</gene>
<name>A0AAW1RWS4_9CHLO</name>
<feature type="region of interest" description="Disordered" evidence="1">
    <location>
        <begin position="1"/>
        <end position="22"/>
    </location>
</feature>
<evidence type="ECO:0000256" key="1">
    <source>
        <dbReference type="SAM" id="MobiDB-lite"/>
    </source>
</evidence>
<accession>A0AAW1RWS4</accession>
<dbReference type="EMBL" id="JALJOU010000020">
    <property type="protein sequence ID" value="KAK9838174.1"/>
    <property type="molecule type" value="Genomic_DNA"/>
</dbReference>
<reference evidence="2 3" key="1">
    <citation type="journal article" date="2024" name="Nat. Commun.">
        <title>Phylogenomics reveals the evolutionary origins of lichenization in chlorophyte algae.</title>
        <authorList>
            <person name="Puginier C."/>
            <person name="Libourel C."/>
            <person name="Otte J."/>
            <person name="Skaloud P."/>
            <person name="Haon M."/>
            <person name="Grisel S."/>
            <person name="Petersen M."/>
            <person name="Berrin J.G."/>
            <person name="Delaux P.M."/>
            <person name="Dal Grande F."/>
            <person name="Keller J."/>
        </authorList>
    </citation>
    <scope>NUCLEOTIDE SEQUENCE [LARGE SCALE GENOMIC DNA]</scope>
    <source>
        <strain evidence="2 3">SAG 245.80</strain>
    </source>
</reference>